<dbReference type="Proteomes" id="UP000824533">
    <property type="component" value="Linkage Group LG23"/>
</dbReference>
<gene>
    <name evidence="1" type="ORF">K1T71_012665</name>
</gene>
<keyword evidence="2" id="KW-1185">Reference proteome</keyword>
<name>A0ACC1CK33_9NEOP</name>
<sequence>MPGCQDCPAMAPCAQSAGIKSGLRDGKPIDGKHAKPCPCRTCCCGKPSIVKPCYKQPRIPDSYAPRRCYLKPTAPVDSCTTYKMSYLPTDGCQNLRGVARKPAPNLVPSCEPMEGCTVQKLSYLPNPVCITQSIRPCHHDMWGQGPMQNVTTQRHDYVAKPSALRKSFKPPNKYHCVEQPFENRTVNRMSYLNPGRIPIPESYAPVRCYEKPAAKMDCATTQKMSFQPVCAPAPQRPPWACKGQYQKPCQKLEGTTVYRSSFLPPGEDCTEYMDPCTYGDCKPCDCICPTECIATDPCACNFPKAECCA</sequence>
<comment type="caution">
    <text evidence="1">The sequence shown here is derived from an EMBL/GenBank/DDBJ whole genome shotgun (WGS) entry which is preliminary data.</text>
</comment>
<dbReference type="EMBL" id="CM034409">
    <property type="protein sequence ID" value="KAJ0171902.1"/>
    <property type="molecule type" value="Genomic_DNA"/>
</dbReference>
<organism evidence="1 2">
    <name type="scientific">Dendrolimus kikuchii</name>
    <dbReference type="NCBI Taxonomy" id="765133"/>
    <lineage>
        <taxon>Eukaryota</taxon>
        <taxon>Metazoa</taxon>
        <taxon>Ecdysozoa</taxon>
        <taxon>Arthropoda</taxon>
        <taxon>Hexapoda</taxon>
        <taxon>Insecta</taxon>
        <taxon>Pterygota</taxon>
        <taxon>Neoptera</taxon>
        <taxon>Endopterygota</taxon>
        <taxon>Lepidoptera</taxon>
        <taxon>Glossata</taxon>
        <taxon>Ditrysia</taxon>
        <taxon>Bombycoidea</taxon>
        <taxon>Lasiocampidae</taxon>
        <taxon>Dendrolimus</taxon>
    </lineage>
</organism>
<protein>
    <submittedName>
        <fullName evidence="1">Uncharacterized protein</fullName>
    </submittedName>
</protein>
<reference evidence="1 2" key="1">
    <citation type="journal article" date="2021" name="Front. Genet.">
        <title>Chromosome-Level Genome Assembly Reveals Significant Gene Expansion in the Toll and IMD Signaling Pathways of Dendrolimus kikuchii.</title>
        <authorList>
            <person name="Zhou J."/>
            <person name="Wu P."/>
            <person name="Xiong Z."/>
            <person name="Liu N."/>
            <person name="Zhao N."/>
            <person name="Ji M."/>
            <person name="Qiu Y."/>
            <person name="Yang B."/>
        </authorList>
    </citation>
    <scope>NUCLEOTIDE SEQUENCE [LARGE SCALE GENOMIC DNA]</scope>
    <source>
        <strain evidence="1">Ann1</strain>
    </source>
</reference>
<accession>A0ACC1CK33</accession>
<proteinExistence type="predicted"/>
<evidence type="ECO:0000313" key="2">
    <source>
        <dbReference type="Proteomes" id="UP000824533"/>
    </source>
</evidence>
<evidence type="ECO:0000313" key="1">
    <source>
        <dbReference type="EMBL" id="KAJ0171902.1"/>
    </source>
</evidence>